<name>A0ABD1E9K3_HYPHA</name>
<dbReference type="InterPro" id="IPR000504">
    <property type="entry name" value="RRM_dom"/>
</dbReference>
<feature type="compositionally biased region" description="Basic and acidic residues" evidence="4">
    <location>
        <begin position="156"/>
        <end position="165"/>
    </location>
</feature>
<reference evidence="6 7" key="1">
    <citation type="submission" date="2024-05" db="EMBL/GenBank/DDBJ databases">
        <title>Genetic variation in Jamaican populations of the coffee berry borer (Hypothenemus hampei).</title>
        <authorList>
            <person name="Errbii M."/>
            <person name="Myrie A."/>
        </authorList>
    </citation>
    <scope>NUCLEOTIDE SEQUENCE [LARGE SCALE GENOMIC DNA]</scope>
    <source>
        <strain evidence="6">JA-Hopewell-2020-01-JO</strain>
        <tissue evidence="6">Whole body</tissue>
    </source>
</reference>
<dbReference type="SUPFAM" id="SSF54928">
    <property type="entry name" value="RNA-binding domain, RBD"/>
    <property type="match status" value="1"/>
</dbReference>
<sequence>MASCSNNIDFSRPPPGFNAQRSFNEESNFNRAPISSSGMERPGSANSSSNMSFSSSHSTPSPNSRYGAGHNRPPMNYPPPPPPPVPQEPLVYPPPPPAPNYPAQSPQPGPYPTFNPPVRTQFIGIPMYVDHNYGTPMTFVPNQGGYNNVLNRKRHMSQDKDESPMSKKGNNKKKKKSISQNAPARKSWTKEEAERAFQIEKEYNKGGNNQSLVITFPDKELNKEIVTGFHPKIQNVHFHKNFGPRFCFVTLSDPECMNKVIQELNETKFGEGYLIAEPKFQKEENPIKGPEDIDPLILFVGNLSQDVAVDDVYKRFPKYKRVDIGYGKKMKNTRYAFVSFYNVNDAIEAFKANHGSLMHNKSLIVRFRRLTGTVGLPGDPKPPRKRDGEIEKRDNEAEDIQFSQNLDNETHKRDTSGDDCYNVEDYSYDDDDKSHVPKILIKEEEVDVKIKKEPIDGYDYCY</sequence>
<evidence type="ECO:0000256" key="2">
    <source>
        <dbReference type="ARBA" id="ARBA00022884"/>
    </source>
</evidence>
<dbReference type="GO" id="GO:0003723">
    <property type="term" value="F:RNA binding"/>
    <property type="evidence" value="ECO:0007669"/>
    <property type="project" value="UniProtKB-UniRule"/>
</dbReference>
<dbReference type="InterPro" id="IPR012677">
    <property type="entry name" value="Nucleotide-bd_a/b_plait_sf"/>
</dbReference>
<evidence type="ECO:0000256" key="4">
    <source>
        <dbReference type="SAM" id="MobiDB-lite"/>
    </source>
</evidence>
<protein>
    <recommendedName>
        <fullName evidence="5">RRM domain-containing protein</fullName>
    </recommendedName>
</protein>
<feature type="region of interest" description="Disordered" evidence="4">
    <location>
        <begin position="374"/>
        <end position="431"/>
    </location>
</feature>
<organism evidence="6 7">
    <name type="scientific">Hypothenemus hampei</name>
    <name type="common">Coffee berry borer</name>
    <dbReference type="NCBI Taxonomy" id="57062"/>
    <lineage>
        <taxon>Eukaryota</taxon>
        <taxon>Metazoa</taxon>
        <taxon>Ecdysozoa</taxon>
        <taxon>Arthropoda</taxon>
        <taxon>Hexapoda</taxon>
        <taxon>Insecta</taxon>
        <taxon>Pterygota</taxon>
        <taxon>Neoptera</taxon>
        <taxon>Endopterygota</taxon>
        <taxon>Coleoptera</taxon>
        <taxon>Polyphaga</taxon>
        <taxon>Cucujiformia</taxon>
        <taxon>Curculionidae</taxon>
        <taxon>Scolytinae</taxon>
        <taxon>Hypothenemus</taxon>
    </lineage>
</organism>
<evidence type="ECO:0000256" key="1">
    <source>
        <dbReference type="ARBA" id="ARBA00022737"/>
    </source>
</evidence>
<feature type="compositionally biased region" description="Polar residues" evidence="4">
    <location>
        <begin position="19"/>
        <end position="38"/>
    </location>
</feature>
<dbReference type="Proteomes" id="UP001566132">
    <property type="component" value="Unassembled WGS sequence"/>
</dbReference>
<dbReference type="Gene3D" id="3.30.70.330">
    <property type="match status" value="1"/>
</dbReference>
<dbReference type="PANTHER" id="PTHR24012">
    <property type="entry name" value="RNA BINDING PROTEIN"/>
    <property type="match status" value="1"/>
</dbReference>
<feature type="compositionally biased region" description="Basic and acidic residues" evidence="4">
    <location>
        <begin position="381"/>
        <end position="395"/>
    </location>
</feature>
<dbReference type="PROSITE" id="PS50102">
    <property type="entry name" value="RRM"/>
    <property type="match status" value="1"/>
</dbReference>
<keyword evidence="2 3" id="KW-0694">RNA-binding</keyword>
<evidence type="ECO:0000313" key="7">
    <source>
        <dbReference type="Proteomes" id="UP001566132"/>
    </source>
</evidence>
<dbReference type="Pfam" id="PF00076">
    <property type="entry name" value="RRM_1"/>
    <property type="match status" value="1"/>
</dbReference>
<evidence type="ECO:0000256" key="3">
    <source>
        <dbReference type="PROSITE-ProRule" id="PRU00176"/>
    </source>
</evidence>
<dbReference type="CDD" id="cd00590">
    <property type="entry name" value="RRM_SF"/>
    <property type="match status" value="1"/>
</dbReference>
<feature type="region of interest" description="Disordered" evidence="4">
    <location>
        <begin position="155"/>
        <end position="192"/>
    </location>
</feature>
<accession>A0ABD1E9K3</accession>
<feature type="compositionally biased region" description="Low complexity" evidence="4">
    <location>
        <begin position="42"/>
        <end position="64"/>
    </location>
</feature>
<evidence type="ECO:0000259" key="5">
    <source>
        <dbReference type="PROSITE" id="PS50102"/>
    </source>
</evidence>
<comment type="caution">
    <text evidence="6">The sequence shown here is derived from an EMBL/GenBank/DDBJ whole genome shotgun (WGS) entry which is preliminary data.</text>
</comment>
<feature type="domain" description="RRM" evidence="5">
    <location>
        <begin position="296"/>
        <end position="370"/>
    </location>
</feature>
<feature type="region of interest" description="Disordered" evidence="4">
    <location>
        <begin position="1"/>
        <end position="117"/>
    </location>
</feature>
<evidence type="ECO:0000313" key="6">
    <source>
        <dbReference type="EMBL" id="KAL1491337.1"/>
    </source>
</evidence>
<gene>
    <name evidence="6" type="ORF">ABEB36_011946</name>
</gene>
<dbReference type="InterPro" id="IPR035979">
    <property type="entry name" value="RBD_domain_sf"/>
</dbReference>
<dbReference type="EMBL" id="JBDJPC010000009">
    <property type="protein sequence ID" value="KAL1491337.1"/>
    <property type="molecule type" value="Genomic_DNA"/>
</dbReference>
<keyword evidence="7" id="KW-1185">Reference proteome</keyword>
<dbReference type="AlphaFoldDB" id="A0ABD1E9K3"/>
<dbReference type="SMART" id="SM00360">
    <property type="entry name" value="RRM"/>
    <property type="match status" value="2"/>
</dbReference>
<proteinExistence type="predicted"/>
<feature type="compositionally biased region" description="Pro residues" evidence="4">
    <location>
        <begin position="75"/>
        <end position="115"/>
    </location>
</feature>
<keyword evidence="1" id="KW-0677">Repeat</keyword>